<accession>V8G9Y2</accession>
<keyword evidence="1" id="KW-1133">Transmembrane helix</keyword>
<dbReference type="EMBL" id="AYSV01000020">
    <property type="protein sequence ID" value="ETD72758.1"/>
    <property type="molecule type" value="Genomic_DNA"/>
</dbReference>
<name>V8G9Y2_9BURK</name>
<keyword evidence="1" id="KW-0472">Membrane</keyword>
<evidence type="ECO:0000313" key="4">
    <source>
        <dbReference type="Proteomes" id="UP000018766"/>
    </source>
</evidence>
<gene>
    <name evidence="3" type="ORF">V757_02130</name>
    <name evidence="2" type="ORF">V757_11170</name>
</gene>
<dbReference type="RefSeq" id="WP_023949413.1">
    <property type="nucleotide sequence ID" value="NZ_AYSV01000020.1"/>
</dbReference>
<dbReference type="EMBL" id="AYSV01000118">
    <property type="protein sequence ID" value="ETD67542.1"/>
    <property type="molecule type" value="Genomic_DNA"/>
</dbReference>
<evidence type="ECO:0000313" key="3">
    <source>
        <dbReference type="EMBL" id="ETD72758.1"/>
    </source>
</evidence>
<keyword evidence="1" id="KW-0812">Transmembrane</keyword>
<keyword evidence="4" id="KW-1185">Reference proteome</keyword>
<evidence type="ECO:0000256" key="1">
    <source>
        <dbReference type="SAM" id="Phobius"/>
    </source>
</evidence>
<sequence>MSKLRQEIASQRRTFKFELSWMVGIILIVLSAVTFHNTYRTERIITITAQAREELETAIDFAKRRIDTTERRTDAMYQSLEELHRKLHTIEGLLRGTQPPLMRGYKTP</sequence>
<organism evidence="3 4">
    <name type="scientific">Pelistega indica</name>
    <dbReference type="NCBI Taxonomy" id="1414851"/>
    <lineage>
        <taxon>Bacteria</taxon>
        <taxon>Pseudomonadati</taxon>
        <taxon>Pseudomonadota</taxon>
        <taxon>Betaproteobacteria</taxon>
        <taxon>Burkholderiales</taxon>
        <taxon>Alcaligenaceae</taxon>
        <taxon>Pelistega</taxon>
    </lineage>
</organism>
<evidence type="ECO:0000313" key="2">
    <source>
        <dbReference type="EMBL" id="ETD67542.1"/>
    </source>
</evidence>
<comment type="caution">
    <text evidence="3">The sequence shown here is derived from an EMBL/GenBank/DDBJ whole genome shotgun (WGS) entry which is preliminary data.</text>
</comment>
<feature type="transmembrane region" description="Helical" evidence="1">
    <location>
        <begin position="21"/>
        <end position="39"/>
    </location>
</feature>
<dbReference type="AlphaFoldDB" id="V8G9Y2"/>
<protein>
    <submittedName>
        <fullName evidence="3">Uncharacterized protein</fullName>
    </submittedName>
</protein>
<dbReference type="Proteomes" id="UP000018766">
    <property type="component" value="Unassembled WGS sequence"/>
</dbReference>
<reference evidence="3 4" key="1">
    <citation type="submission" date="2013-11" db="EMBL/GenBank/DDBJ databases">
        <title>Genomic analysis of Pelistega sp. HM-7.</title>
        <authorList>
            <person name="Kumbhare S.V."/>
            <person name="Shetty S.A."/>
            <person name="Sharma O."/>
            <person name="Dhotre D.P."/>
        </authorList>
    </citation>
    <scope>NUCLEOTIDE SEQUENCE [LARGE SCALE GENOMIC DNA]</scope>
    <source>
        <strain evidence="3 4">HM-7</strain>
    </source>
</reference>
<proteinExistence type="predicted"/>